<keyword evidence="2" id="KW-1185">Reference proteome</keyword>
<gene>
    <name evidence="1" type="ORF">CONCODRAFT_13739</name>
</gene>
<evidence type="ECO:0000313" key="1">
    <source>
        <dbReference type="EMBL" id="KXN64889.1"/>
    </source>
</evidence>
<proteinExistence type="predicted"/>
<organism evidence="1 2">
    <name type="scientific">Conidiobolus coronatus (strain ATCC 28846 / CBS 209.66 / NRRL 28638)</name>
    <name type="common">Delacroixia coronata</name>
    <dbReference type="NCBI Taxonomy" id="796925"/>
    <lineage>
        <taxon>Eukaryota</taxon>
        <taxon>Fungi</taxon>
        <taxon>Fungi incertae sedis</taxon>
        <taxon>Zoopagomycota</taxon>
        <taxon>Entomophthoromycotina</taxon>
        <taxon>Entomophthoromycetes</taxon>
        <taxon>Entomophthorales</taxon>
        <taxon>Ancylistaceae</taxon>
        <taxon>Conidiobolus</taxon>
    </lineage>
</organism>
<reference evidence="1 2" key="1">
    <citation type="journal article" date="2015" name="Genome Biol. Evol.">
        <title>Phylogenomic analyses indicate that early fungi evolved digesting cell walls of algal ancestors of land plants.</title>
        <authorList>
            <person name="Chang Y."/>
            <person name="Wang S."/>
            <person name="Sekimoto S."/>
            <person name="Aerts A.L."/>
            <person name="Choi C."/>
            <person name="Clum A."/>
            <person name="LaButti K.M."/>
            <person name="Lindquist E.A."/>
            <person name="Yee Ngan C."/>
            <person name="Ohm R.A."/>
            <person name="Salamov A.A."/>
            <person name="Grigoriev I.V."/>
            <person name="Spatafora J.W."/>
            <person name="Berbee M.L."/>
        </authorList>
    </citation>
    <scope>NUCLEOTIDE SEQUENCE [LARGE SCALE GENOMIC DNA]</scope>
    <source>
        <strain evidence="1 2">NRRL 28638</strain>
    </source>
</reference>
<evidence type="ECO:0000313" key="2">
    <source>
        <dbReference type="Proteomes" id="UP000070444"/>
    </source>
</evidence>
<sequence length="68" mass="8125">MVLYKALSRSNYNFYPNLSSNFNIPNLNKRIENIQKLHSKLANSLRRAKNYLLKLPKDPFNLVLWIKF</sequence>
<name>A0A137NQ64_CONC2</name>
<protein>
    <submittedName>
        <fullName evidence="1">Uncharacterized protein</fullName>
    </submittedName>
</protein>
<dbReference type="EMBL" id="KQ965089">
    <property type="protein sequence ID" value="KXN64889.1"/>
    <property type="molecule type" value="Genomic_DNA"/>
</dbReference>
<dbReference type="AlphaFoldDB" id="A0A137NQ64"/>
<accession>A0A137NQ64</accession>
<dbReference type="Proteomes" id="UP000070444">
    <property type="component" value="Unassembled WGS sequence"/>
</dbReference>